<dbReference type="Gene3D" id="2.60.40.1180">
    <property type="entry name" value="Golgi alpha-mannosidase II"/>
    <property type="match status" value="1"/>
</dbReference>
<dbReference type="InterPro" id="IPR017853">
    <property type="entry name" value="GH"/>
</dbReference>
<evidence type="ECO:0000256" key="3">
    <source>
        <dbReference type="ARBA" id="ARBA00011165"/>
    </source>
</evidence>
<dbReference type="Pfam" id="PF06964">
    <property type="entry name" value="Alpha-L-AF_C"/>
    <property type="match status" value="1"/>
</dbReference>
<organism evidence="10 11">
    <name type="scientific">Geodermatophilus obscurus</name>
    <dbReference type="NCBI Taxonomy" id="1861"/>
    <lineage>
        <taxon>Bacteria</taxon>
        <taxon>Bacillati</taxon>
        <taxon>Actinomycetota</taxon>
        <taxon>Actinomycetes</taxon>
        <taxon>Geodermatophilales</taxon>
        <taxon>Geodermatophilaceae</taxon>
        <taxon>Geodermatophilus</taxon>
    </lineage>
</organism>
<gene>
    <name evidence="10" type="ORF">SAMN05660350_03185</name>
</gene>
<dbReference type="EMBL" id="FRDM01000017">
    <property type="protein sequence ID" value="SHN81901.1"/>
    <property type="molecule type" value="Genomic_DNA"/>
</dbReference>
<dbReference type="GO" id="GO:0046373">
    <property type="term" value="P:L-arabinose metabolic process"/>
    <property type="evidence" value="ECO:0007669"/>
    <property type="project" value="InterPro"/>
</dbReference>
<keyword evidence="6" id="KW-0119">Carbohydrate metabolism</keyword>
<evidence type="ECO:0000256" key="1">
    <source>
        <dbReference type="ARBA" id="ARBA00001462"/>
    </source>
</evidence>
<dbReference type="Pfam" id="PF22848">
    <property type="entry name" value="ASD1_dom"/>
    <property type="match status" value="1"/>
</dbReference>
<dbReference type="SMART" id="SM00813">
    <property type="entry name" value="Alpha-L-AF_C"/>
    <property type="match status" value="1"/>
</dbReference>
<reference evidence="10 11" key="1">
    <citation type="submission" date="2016-12" db="EMBL/GenBank/DDBJ databases">
        <authorList>
            <person name="Song W.-J."/>
            <person name="Kurnit D.M."/>
        </authorList>
    </citation>
    <scope>NUCLEOTIDE SEQUENCE [LARGE SCALE GENOMIC DNA]</scope>
    <source>
        <strain evidence="10 11">DSM 43162</strain>
    </source>
</reference>
<evidence type="ECO:0000256" key="2">
    <source>
        <dbReference type="ARBA" id="ARBA00007186"/>
    </source>
</evidence>
<comment type="catalytic activity">
    <reaction evidence="1">
        <text>Hydrolysis of terminal non-reducing alpha-L-arabinofuranoside residues in alpha-L-arabinosides.</text>
        <dbReference type="EC" id="3.2.1.55"/>
    </reaction>
</comment>
<dbReference type="GO" id="GO:0046556">
    <property type="term" value="F:alpha-L-arabinofuranosidase activity"/>
    <property type="evidence" value="ECO:0007669"/>
    <property type="project" value="UniProtKB-EC"/>
</dbReference>
<evidence type="ECO:0000313" key="11">
    <source>
        <dbReference type="Proteomes" id="UP000184428"/>
    </source>
</evidence>
<dbReference type="OrthoDB" id="9758333at2"/>
<dbReference type="PANTHER" id="PTHR43576">
    <property type="entry name" value="ALPHA-L-ARABINOFURANOSIDASE C-RELATED"/>
    <property type="match status" value="1"/>
</dbReference>
<accession>A0A1M7UFT6</accession>
<dbReference type="EC" id="3.2.1.55" evidence="4"/>
<dbReference type="Proteomes" id="UP000184428">
    <property type="component" value="Unassembled WGS sequence"/>
</dbReference>
<evidence type="ECO:0000256" key="4">
    <source>
        <dbReference type="ARBA" id="ARBA00012670"/>
    </source>
</evidence>
<dbReference type="InterPro" id="IPR013780">
    <property type="entry name" value="Glyco_hydro_b"/>
</dbReference>
<evidence type="ECO:0000259" key="9">
    <source>
        <dbReference type="SMART" id="SM00813"/>
    </source>
</evidence>
<evidence type="ECO:0000256" key="6">
    <source>
        <dbReference type="ARBA" id="ARBA00023277"/>
    </source>
</evidence>
<dbReference type="GO" id="GO:0000272">
    <property type="term" value="P:polysaccharide catabolic process"/>
    <property type="evidence" value="ECO:0007669"/>
    <property type="project" value="TreeGrafter"/>
</dbReference>
<comment type="similarity">
    <text evidence="2">Belongs to the glycosyl hydrolase 51 family.</text>
</comment>
<dbReference type="AlphaFoldDB" id="A0A1M7UFT6"/>
<dbReference type="PANTHER" id="PTHR43576:SF3">
    <property type="entry name" value="ALPHA-L-ARABINOFURANOSIDASE C"/>
    <property type="match status" value="1"/>
</dbReference>
<evidence type="ECO:0000313" key="10">
    <source>
        <dbReference type="EMBL" id="SHN81901.1"/>
    </source>
</evidence>
<feature type="region of interest" description="Disordered" evidence="8">
    <location>
        <begin position="456"/>
        <end position="478"/>
    </location>
</feature>
<dbReference type="Gene3D" id="3.20.20.80">
    <property type="entry name" value="Glycosidases"/>
    <property type="match status" value="1"/>
</dbReference>
<sequence length="500" mass="55059">MSSVRLTVHDAFALGSIDRRLLGGFLEHMGRAVYTGIYEPGHPTADEDGFREDVLGLVRELGPTIVRYPGGNFVSAYDWEDGVGPLEERPVRLDLAWRSRESNRFGLNEFAAWCRKADVDMMLAVNLGTRGVDAARNLVEYCNHPGGTFWSDLRKQHGAAEPHGVKVWCLGNEQDAPWQIGHKTAHEYGRAALEAAKAMRRVDPGIELAACGSSNSRMPTFGSWEATVLEETYEAVDYITLHNYYEDVEGDLPSFLASSDSMDDFIRTVVGTCDHVKGKLHSAKTMNLSFDEWNVWHQTEFHRGDDTRVPWRDAPELAEDVYSVAEAVVVGTLLISLLNHSDRVRMGCLAQLVNVIAPITTEPGGTAWRQTTYFPFADVTAGARGRALRVEVDSPRHPTGKYGEVDSVVAAATHDEVSGELVLFVANRSTDVAVPLELELAGSLAGHTALRHRVLQDADPGATNTARQPDAVRPRDVPVNGPIRLEPVSWNVVRCARRPA</sequence>
<name>A0A1M7UFT6_9ACTN</name>
<comment type="subunit">
    <text evidence="3">Homohexamer; trimer of dimers.</text>
</comment>
<keyword evidence="7" id="KW-0326">Glycosidase</keyword>
<protein>
    <recommendedName>
        <fullName evidence="4">non-reducing end alpha-L-arabinofuranosidase</fullName>
        <ecNumber evidence="4">3.2.1.55</ecNumber>
    </recommendedName>
</protein>
<dbReference type="RefSeq" id="WP_072919580.1">
    <property type="nucleotide sequence ID" value="NZ_FRDM01000017.1"/>
</dbReference>
<evidence type="ECO:0000256" key="5">
    <source>
        <dbReference type="ARBA" id="ARBA00022801"/>
    </source>
</evidence>
<proteinExistence type="inferred from homology"/>
<evidence type="ECO:0000256" key="8">
    <source>
        <dbReference type="SAM" id="MobiDB-lite"/>
    </source>
</evidence>
<evidence type="ECO:0000256" key="7">
    <source>
        <dbReference type="ARBA" id="ARBA00023295"/>
    </source>
</evidence>
<dbReference type="SUPFAM" id="SSF51011">
    <property type="entry name" value="Glycosyl hydrolase domain"/>
    <property type="match status" value="1"/>
</dbReference>
<keyword evidence="5" id="KW-0378">Hydrolase</keyword>
<dbReference type="InterPro" id="IPR055235">
    <property type="entry name" value="ASD1_cat"/>
</dbReference>
<feature type="domain" description="Alpha-L-arabinofuranosidase C-terminal" evidence="9">
    <location>
        <begin position="291"/>
        <end position="489"/>
    </location>
</feature>
<dbReference type="SUPFAM" id="SSF51445">
    <property type="entry name" value="(Trans)glycosidases"/>
    <property type="match status" value="1"/>
</dbReference>
<dbReference type="InterPro" id="IPR010720">
    <property type="entry name" value="Alpha-L-AF_C"/>
</dbReference>